<sequence>MLIGYARTSTQEQVAGLEAQVRDLVAEGCDKIFQEQTSALSSRPQLDAALTFLREGDTLVVSKVDRLARNTRALGEIVDDLHQRGVGLRVLQFGKETVDTNGAYGRLILNMFAAFAEFERTLMKERQIEGINKAKAQGKYKGRKPTARAKADDAVELFRSGKSVSQVATELGIGRGSVYRALESAGLKATNESSPELR</sequence>
<evidence type="ECO:0000256" key="5">
    <source>
        <dbReference type="PIRSR" id="PIRSR606118-50"/>
    </source>
</evidence>
<dbReference type="InterPro" id="IPR006120">
    <property type="entry name" value="Resolvase_HTH_dom"/>
</dbReference>
<dbReference type="Pfam" id="PF02796">
    <property type="entry name" value="HTH_7"/>
    <property type="match status" value="1"/>
</dbReference>
<evidence type="ECO:0000313" key="8">
    <source>
        <dbReference type="Proteomes" id="UP000222296"/>
    </source>
</evidence>
<evidence type="ECO:0000256" key="1">
    <source>
        <dbReference type="ARBA" id="ARBA00009913"/>
    </source>
</evidence>
<dbReference type="SUPFAM" id="SSF46689">
    <property type="entry name" value="Homeodomain-like"/>
    <property type="match status" value="1"/>
</dbReference>
<evidence type="ECO:0000256" key="4">
    <source>
        <dbReference type="ARBA" id="ARBA00023172"/>
    </source>
</evidence>
<organism evidence="7 8">
    <name type="scientific">Agrobacterium tumefaciens</name>
    <dbReference type="NCBI Taxonomy" id="358"/>
    <lineage>
        <taxon>Bacteria</taxon>
        <taxon>Pseudomonadati</taxon>
        <taxon>Pseudomonadota</taxon>
        <taxon>Alphaproteobacteria</taxon>
        <taxon>Hyphomicrobiales</taxon>
        <taxon>Rhizobiaceae</taxon>
        <taxon>Rhizobium/Agrobacterium group</taxon>
        <taxon>Agrobacterium</taxon>
        <taxon>Agrobacterium tumefaciens complex</taxon>
    </lineage>
</organism>
<dbReference type="SMART" id="SM00857">
    <property type="entry name" value="Resolvase"/>
    <property type="match status" value="1"/>
</dbReference>
<accession>A0AAP9E7A8</accession>
<dbReference type="AlphaFoldDB" id="A0AAP9E7A8"/>
<dbReference type="RefSeq" id="WP_099086416.1">
    <property type="nucleotide sequence ID" value="NZ_CP042275.2"/>
</dbReference>
<dbReference type="PROSITE" id="PS00398">
    <property type="entry name" value="RECOMBINASES_2"/>
    <property type="match status" value="1"/>
</dbReference>
<dbReference type="Gene3D" id="1.10.10.60">
    <property type="entry name" value="Homeodomain-like"/>
    <property type="match status" value="1"/>
</dbReference>
<dbReference type="Proteomes" id="UP000222296">
    <property type="component" value="Chromosome Linear"/>
</dbReference>
<feature type="active site" description="O-(5'-phospho-DNA)-serine intermediate" evidence="5">
    <location>
        <position position="9"/>
    </location>
</feature>
<dbReference type="EMBL" id="CP042275">
    <property type="protein sequence ID" value="QDY96308.1"/>
    <property type="molecule type" value="Genomic_DNA"/>
</dbReference>
<dbReference type="PANTHER" id="PTHR30461:SF26">
    <property type="entry name" value="RESOLVASE HOMOLOG YNEB"/>
    <property type="match status" value="1"/>
</dbReference>
<keyword evidence="4" id="KW-0233">DNA recombination</keyword>
<evidence type="ECO:0000313" key="7">
    <source>
        <dbReference type="EMBL" id="QDY96308.1"/>
    </source>
</evidence>
<dbReference type="InterPro" id="IPR006119">
    <property type="entry name" value="Resolv_N"/>
</dbReference>
<dbReference type="InterPro" id="IPR009057">
    <property type="entry name" value="Homeodomain-like_sf"/>
</dbReference>
<protein>
    <submittedName>
        <fullName evidence="7">Recombinase family protein</fullName>
    </submittedName>
</protein>
<keyword evidence="3" id="KW-0238">DNA-binding</keyword>
<evidence type="ECO:0000256" key="2">
    <source>
        <dbReference type="ARBA" id="ARBA00022908"/>
    </source>
</evidence>
<dbReference type="InterPro" id="IPR050639">
    <property type="entry name" value="SSR_resolvase"/>
</dbReference>
<dbReference type="InterPro" id="IPR036162">
    <property type="entry name" value="Resolvase-like_N_sf"/>
</dbReference>
<dbReference type="InterPro" id="IPR006118">
    <property type="entry name" value="Recombinase_CS"/>
</dbReference>
<dbReference type="PANTHER" id="PTHR30461">
    <property type="entry name" value="DNA-INVERTASE FROM LAMBDOID PROPHAGE"/>
    <property type="match status" value="1"/>
</dbReference>
<dbReference type="Gene3D" id="3.40.50.1390">
    <property type="entry name" value="Resolvase, N-terminal catalytic domain"/>
    <property type="match status" value="1"/>
</dbReference>
<dbReference type="PROSITE" id="PS51736">
    <property type="entry name" value="RECOMBINASES_3"/>
    <property type="match status" value="1"/>
</dbReference>
<comment type="similarity">
    <text evidence="1">Belongs to the site-specific recombinase resolvase family.</text>
</comment>
<reference evidence="7 8" key="1">
    <citation type="journal article" date="2017" name="Genome Announc.">
        <title>Draft Genome Sequence of Agrobacterium tumefaciens Biovar 1 Strain 186, Isolated from Walnut.</title>
        <authorList>
            <person name="Poret-Peterson A.T."/>
            <person name="Bhatnagar S."/>
            <person name="McClean A.E."/>
            <person name="Kluepfel D.A."/>
        </authorList>
    </citation>
    <scope>NUCLEOTIDE SEQUENCE [LARGE SCALE GENOMIC DNA]</scope>
    <source>
        <strain evidence="7 8">186</strain>
    </source>
</reference>
<dbReference type="SUPFAM" id="SSF53041">
    <property type="entry name" value="Resolvase-like"/>
    <property type="match status" value="1"/>
</dbReference>
<dbReference type="Pfam" id="PF00239">
    <property type="entry name" value="Resolvase"/>
    <property type="match status" value="1"/>
</dbReference>
<keyword evidence="2" id="KW-0229">DNA integration</keyword>
<evidence type="ECO:0000259" key="6">
    <source>
        <dbReference type="PROSITE" id="PS51736"/>
    </source>
</evidence>
<name>A0AAP9E7A8_AGRTU</name>
<dbReference type="GO" id="GO:0003677">
    <property type="term" value="F:DNA binding"/>
    <property type="evidence" value="ECO:0007669"/>
    <property type="project" value="UniProtKB-KW"/>
</dbReference>
<dbReference type="GO" id="GO:0000150">
    <property type="term" value="F:DNA strand exchange activity"/>
    <property type="evidence" value="ECO:0007669"/>
    <property type="project" value="InterPro"/>
</dbReference>
<dbReference type="GO" id="GO:0015074">
    <property type="term" value="P:DNA integration"/>
    <property type="evidence" value="ECO:0007669"/>
    <property type="project" value="UniProtKB-KW"/>
</dbReference>
<feature type="domain" description="Resolvase/invertase-type recombinase catalytic" evidence="6">
    <location>
        <begin position="1"/>
        <end position="138"/>
    </location>
</feature>
<dbReference type="CDD" id="cd03768">
    <property type="entry name" value="SR_ResInv"/>
    <property type="match status" value="1"/>
</dbReference>
<proteinExistence type="inferred from homology"/>
<evidence type="ECO:0000256" key="3">
    <source>
        <dbReference type="ARBA" id="ARBA00023125"/>
    </source>
</evidence>
<gene>
    <name evidence="7" type="ORF">CG010_019260</name>
</gene>